<evidence type="ECO:0000256" key="1">
    <source>
        <dbReference type="SAM" id="Coils"/>
    </source>
</evidence>
<gene>
    <name evidence="2" type="ORF">HMPREF9715_01897</name>
</gene>
<reference evidence="2 3" key="1">
    <citation type="submission" date="2011-11" db="EMBL/GenBank/DDBJ databases">
        <title>The Genome Sequence of Myroides odoratimimus CIP 101113.</title>
        <authorList>
            <person name="Earl A."/>
            <person name="Ward D."/>
            <person name="Feldgarden M."/>
            <person name="Gevers D."/>
            <person name="Huys G."/>
            <person name="Young S.K."/>
            <person name="Zeng Q."/>
            <person name="Gargeya S."/>
            <person name="Fitzgerald M."/>
            <person name="Haas B."/>
            <person name="Abouelleil A."/>
            <person name="Alvarado L."/>
            <person name="Arachchi H.M."/>
            <person name="Berlin A."/>
            <person name="Brown A."/>
            <person name="Chapman S.B."/>
            <person name="Chen Z."/>
            <person name="Dunbar C."/>
            <person name="Freedman E."/>
            <person name="Gearin G."/>
            <person name="Goldberg J."/>
            <person name="Griggs A."/>
            <person name="Gujja S."/>
            <person name="Heiman D."/>
            <person name="Howarth C."/>
            <person name="Larson L."/>
            <person name="Lui A."/>
            <person name="MacDonald P.J.P."/>
            <person name="Montmayeur A."/>
            <person name="Murphy C."/>
            <person name="Neiman D."/>
            <person name="Pearson M."/>
            <person name="Priest M."/>
            <person name="Roberts A."/>
            <person name="Saif S."/>
            <person name="Shea T."/>
            <person name="Shenoy N."/>
            <person name="Sisk P."/>
            <person name="Stolte C."/>
            <person name="Sykes S."/>
            <person name="Wortman J."/>
            <person name="Nusbaum C."/>
            <person name="Birren B."/>
        </authorList>
    </citation>
    <scope>NUCLEOTIDE SEQUENCE [LARGE SCALE GENOMIC DNA]</scope>
    <source>
        <strain evidence="2 3">CIP 101113</strain>
    </source>
</reference>
<accession>A0AAV3F3V3</accession>
<dbReference type="AlphaFoldDB" id="A0AAV3F3V3"/>
<dbReference type="Proteomes" id="UP000004834">
    <property type="component" value="Unassembled WGS sequence"/>
</dbReference>
<evidence type="ECO:0000313" key="2">
    <source>
        <dbReference type="EMBL" id="EHO12742.1"/>
    </source>
</evidence>
<evidence type="ECO:0008006" key="4">
    <source>
        <dbReference type="Google" id="ProtNLM"/>
    </source>
</evidence>
<dbReference type="EMBL" id="AGEE01000017">
    <property type="protein sequence ID" value="EHO12742.1"/>
    <property type="molecule type" value="Genomic_DNA"/>
</dbReference>
<name>A0AAV3F3V3_9FLAO</name>
<dbReference type="PROSITE" id="PS51257">
    <property type="entry name" value="PROKAR_LIPOPROTEIN"/>
    <property type="match status" value="1"/>
</dbReference>
<proteinExistence type="predicted"/>
<comment type="caution">
    <text evidence="2">The sequence shown here is derived from an EMBL/GenBank/DDBJ whole genome shotgun (WGS) entry which is preliminary data.</text>
</comment>
<evidence type="ECO:0000313" key="3">
    <source>
        <dbReference type="Proteomes" id="UP000004834"/>
    </source>
</evidence>
<sequence length="421" mass="48335">MKKLFCFLTTSLILFSCSNDDQVSSNNLDQKSQNSIQKIKTEFNEEYKLIPNYEKFKNVDWDNPKVFTYGDNKKGISLKTYNTKNENEFNLLIGYNKEGEEYYFLSTDKPQELTTEDIVMKYNDKTVVYTQEIYIYNRNDKELNNKKSVRNNDKLVTGNIREDEGPHWTIKGNNGNSGGSGSYLDLDAMYELDSWSRPGGGSSNGGGGTGTAVVTSPAPEYKIIIDKTFTDNSCIMAIYNKLGGVDMAKRYLNAFDNQLKAPDLTWKLESIDSKSNTIVHGQTDPLGFYNYEITINKNHIDYPLEVAGTMLHELIHATLMRWIDSVGRELTTKNFPGLFDYYSRYNKEEAQHNLMANSYVDLMIKTLKQYDSSYDNKYYEAIAWGGLEGTTDYNNLSSKKKKELKDNLKEYRNDKNKINCK</sequence>
<organism evidence="2 3">
    <name type="scientific">Myroides odoratimimus CIP 101113</name>
    <dbReference type="NCBI Taxonomy" id="883154"/>
    <lineage>
        <taxon>Bacteria</taxon>
        <taxon>Pseudomonadati</taxon>
        <taxon>Bacteroidota</taxon>
        <taxon>Flavobacteriia</taxon>
        <taxon>Flavobacteriales</taxon>
        <taxon>Flavobacteriaceae</taxon>
        <taxon>Myroides</taxon>
    </lineage>
</organism>
<dbReference type="RefSeq" id="WP_006263591.1">
    <property type="nucleotide sequence ID" value="NZ_JH590837.1"/>
</dbReference>
<protein>
    <recommendedName>
        <fullName evidence="4">SprT-like domain-containing protein</fullName>
    </recommendedName>
</protein>
<keyword evidence="1" id="KW-0175">Coiled coil</keyword>
<feature type="coiled-coil region" evidence="1">
    <location>
        <begin position="394"/>
        <end position="421"/>
    </location>
</feature>